<dbReference type="CTD" id="79874"/>
<dbReference type="GO" id="GO:0008083">
    <property type="term" value="F:growth factor activity"/>
    <property type="evidence" value="ECO:0007669"/>
    <property type="project" value="InterPro"/>
</dbReference>
<keyword evidence="10" id="KW-0967">Endosome</keyword>
<evidence type="ECO:0000256" key="11">
    <source>
        <dbReference type="ARBA" id="ARBA00022794"/>
    </source>
</evidence>
<evidence type="ECO:0000256" key="12">
    <source>
        <dbReference type="ARBA" id="ARBA00022927"/>
    </source>
</evidence>
<feature type="region of interest" description="Disordered" evidence="18">
    <location>
        <begin position="211"/>
        <end position="239"/>
    </location>
</feature>
<feature type="domain" description="Rabaptin GTPase-Rab5 binding" evidence="20">
    <location>
        <begin position="303"/>
        <end position="580"/>
    </location>
</feature>
<keyword evidence="11" id="KW-0970">Cilium biogenesis/degradation</keyword>
<feature type="compositionally biased region" description="Acidic residues" evidence="18">
    <location>
        <begin position="221"/>
        <end position="237"/>
    </location>
</feature>
<evidence type="ECO:0000259" key="19">
    <source>
        <dbReference type="Pfam" id="PF03528"/>
    </source>
</evidence>
<comment type="subcellular location">
    <subcellularLocation>
        <location evidence="1">Cytoplasm</location>
        <location evidence="1">Cytoskeleton</location>
        <location evidence="1">Cilium basal body</location>
    </subcellularLocation>
    <subcellularLocation>
        <location evidence="2">Cytoplasm</location>
        <location evidence="2">Cytoskeleton</location>
        <location evidence="2">Microtubule organizing center</location>
        <location evidence="2">Centrosome</location>
    </subcellularLocation>
    <subcellularLocation>
        <location evidence="3">Early endosome</location>
    </subcellularLocation>
</comment>
<evidence type="ECO:0000256" key="16">
    <source>
        <dbReference type="ARBA" id="ARBA00045310"/>
    </source>
</evidence>
<dbReference type="GO" id="GO:0005096">
    <property type="term" value="F:GTPase activator activity"/>
    <property type="evidence" value="ECO:0007669"/>
    <property type="project" value="InterPro"/>
</dbReference>
<reference evidence="22" key="1">
    <citation type="submission" date="2025-08" db="UniProtKB">
        <authorList>
            <consortium name="RefSeq"/>
        </authorList>
    </citation>
    <scope>IDENTIFICATION</scope>
</reference>
<dbReference type="GO" id="GO:0006897">
    <property type="term" value="P:endocytosis"/>
    <property type="evidence" value="ECO:0007669"/>
    <property type="project" value="UniProtKB-KW"/>
</dbReference>
<feature type="coiled-coil region" evidence="17">
    <location>
        <begin position="139"/>
        <end position="187"/>
    </location>
</feature>
<keyword evidence="15" id="KW-0966">Cell projection</keyword>
<dbReference type="InterPro" id="IPR015390">
    <property type="entry name" value="Rabaptin_Rab5-bd_dom"/>
</dbReference>
<organism evidence="21 22">
    <name type="scientific">Geotrypetes seraphini</name>
    <name type="common">Gaboon caecilian</name>
    <name type="synonym">Caecilia seraphini</name>
    <dbReference type="NCBI Taxonomy" id="260995"/>
    <lineage>
        <taxon>Eukaryota</taxon>
        <taxon>Metazoa</taxon>
        <taxon>Chordata</taxon>
        <taxon>Craniata</taxon>
        <taxon>Vertebrata</taxon>
        <taxon>Euteleostomi</taxon>
        <taxon>Amphibia</taxon>
        <taxon>Gymnophiona</taxon>
        <taxon>Geotrypetes</taxon>
    </lineage>
</organism>
<evidence type="ECO:0000256" key="8">
    <source>
        <dbReference type="ARBA" id="ARBA00022553"/>
    </source>
</evidence>
<keyword evidence="21" id="KW-1185">Reference proteome</keyword>
<dbReference type="Gene3D" id="1.20.5.730">
    <property type="entry name" value="Single helix bin"/>
    <property type="match status" value="1"/>
</dbReference>
<feature type="coiled-coil region" evidence="17">
    <location>
        <begin position="478"/>
        <end position="558"/>
    </location>
</feature>
<keyword evidence="13 17" id="KW-0175">Coiled coil</keyword>
<comment type="similarity">
    <text evidence="4">Belongs to the rabaptin family.</text>
</comment>
<dbReference type="InParanoid" id="A0A6P8R4P7"/>
<dbReference type="GO" id="GO:0030030">
    <property type="term" value="P:cell projection organization"/>
    <property type="evidence" value="ECO:0007669"/>
    <property type="project" value="UniProtKB-KW"/>
</dbReference>
<dbReference type="GeneID" id="117361599"/>
<feature type="region of interest" description="Disordered" evidence="18">
    <location>
        <begin position="398"/>
        <end position="417"/>
    </location>
</feature>
<evidence type="ECO:0000256" key="6">
    <source>
        <dbReference type="ARBA" id="ARBA00022448"/>
    </source>
</evidence>
<dbReference type="SUPFAM" id="SSF103652">
    <property type="entry name" value="G protein-binding domain"/>
    <property type="match status" value="2"/>
</dbReference>
<keyword evidence="9" id="KW-0254">Endocytosis</keyword>
<evidence type="ECO:0000256" key="13">
    <source>
        <dbReference type="ARBA" id="ARBA00023054"/>
    </source>
</evidence>
<feature type="coiled-coil region" evidence="17">
    <location>
        <begin position="40"/>
        <end position="67"/>
    </location>
</feature>
<dbReference type="PANTHER" id="PTHR31179:SF6">
    <property type="entry name" value="RAB GTPASE-BINDING EFFECTOR PROTEIN 2"/>
    <property type="match status" value="1"/>
</dbReference>
<feature type="domain" description="Rabaptin coiled-coil" evidence="19">
    <location>
        <begin position="45"/>
        <end position="188"/>
    </location>
</feature>
<keyword evidence="8" id="KW-0597">Phosphoprotein</keyword>
<evidence type="ECO:0000256" key="9">
    <source>
        <dbReference type="ARBA" id="ARBA00022583"/>
    </source>
</evidence>
<gene>
    <name evidence="22" type="primary">RABEP2</name>
</gene>
<dbReference type="Pfam" id="PF03528">
    <property type="entry name" value="Rabaptin"/>
    <property type="match status" value="1"/>
</dbReference>
<dbReference type="GO" id="GO:0005813">
    <property type="term" value="C:centrosome"/>
    <property type="evidence" value="ECO:0007669"/>
    <property type="project" value="UniProtKB-SubCell"/>
</dbReference>
<evidence type="ECO:0000313" key="22">
    <source>
        <dbReference type="RefSeq" id="XP_033803055.1"/>
    </source>
</evidence>
<evidence type="ECO:0000256" key="7">
    <source>
        <dbReference type="ARBA" id="ARBA00022490"/>
    </source>
</evidence>
<evidence type="ECO:0000313" key="21">
    <source>
        <dbReference type="Proteomes" id="UP000515159"/>
    </source>
</evidence>
<dbReference type="Pfam" id="PF09311">
    <property type="entry name" value="Rab5-bind"/>
    <property type="match status" value="1"/>
</dbReference>
<dbReference type="InterPro" id="IPR018514">
    <property type="entry name" value="Rabaptin_CC"/>
</dbReference>
<keyword evidence="6" id="KW-0813">Transport</keyword>
<evidence type="ECO:0000256" key="4">
    <source>
        <dbReference type="ARBA" id="ARBA00006603"/>
    </source>
</evidence>
<evidence type="ECO:0000256" key="15">
    <source>
        <dbReference type="ARBA" id="ARBA00023273"/>
    </source>
</evidence>
<dbReference type="PRINTS" id="PR01432">
    <property type="entry name" value="RABAPTIN"/>
</dbReference>
<keyword evidence="12" id="KW-0653">Protein transport</keyword>
<dbReference type="GO" id="GO:0005769">
    <property type="term" value="C:early endosome"/>
    <property type="evidence" value="ECO:0007669"/>
    <property type="project" value="UniProtKB-SubCell"/>
</dbReference>
<dbReference type="FunCoup" id="A0A6P8R4P7">
    <property type="interactions" value="676"/>
</dbReference>
<protein>
    <recommendedName>
        <fullName evidence="5">Rab GTPase-binding effector protein 2</fullName>
    </recommendedName>
</protein>
<dbReference type="GO" id="GO:0015031">
    <property type="term" value="P:protein transport"/>
    <property type="evidence" value="ECO:0007669"/>
    <property type="project" value="UniProtKB-KW"/>
</dbReference>
<comment type="function">
    <text evidence="16">Plays a role in membrane trafficking and in homotypic early endosome fusion. Participates in arteriogenesis by regulating vascular endothelial growth factor receptor 2/VEGFR2 cell surface expression and endosomal trafficking. By interacting with SDCCAG8, localizes to centrosomes and plays a critical role in ciliogenesis.</text>
</comment>
<sequence>MMAAAAVPRAGDEPLQLQSGKTCELWKGTVCSLWETLRRTRKEGEQIQRLQVQLQEALAEIENIKAVATVSETTKQEVIDDVKRRCQEEVASLQAIMKDSISSYEAQIATLQREQILYRELKERELNQLKRRVSQTHPLESLEKQMEKAHEDAEKLREIVLPMEQEIAALRKKLTRAEGLIQEFQVTKDPSKIRVSDSPELQDLEAHFRHLAGKGEPQATDTEEAVESEGDSAEEPDVSAGAETFARNCDNLSISSFNLCGAFPGRGLSPEHEETASLVSTGTLVPECIYLPPPGYQLVSELEVKQQQVSLHQANEELERAKQEKKWLEEALQRSTDDCANQVQVLLDQIQNSEQLLQNLQITVSQTQDKTQQQLAELASSHKQLCYEVKCLSDENERLRGHHKPSASHDEETEKALPTSVSELQKMVQKYRQEIFTLQRGSDHQEERLRIEIVTVREKLQAEQHLRRNLQDIMQTNLESQREETELLEARLSSVKSEMDRMQQERNELELRLQETEAQKENLLRDWKDKETSFRDALKEEKSKVHRLQTELTTSEDVQRDFVRLSQSLQVSLEQIRQAESLEQIQQILNGTRVKDVSELKDT</sequence>
<evidence type="ECO:0000256" key="17">
    <source>
        <dbReference type="SAM" id="Coils"/>
    </source>
</evidence>
<dbReference type="AlphaFoldDB" id="A0A6P8R4P7"/>
<evidence type="ECO:0000256" key="3">
    <source>
        <dbReference type="ARBA" id="ARBA00004412"/>
    </source>
</evidence>
<evidence type="ECO:0000256" key="1">
    <source>
        <dbReference type="ARBA" id="ARBA00004120"/>
    </source>
</evidence>
<feature type="coiled-coil region" evidence="17">
    <location>
        <begin position="304"/>
        <end position="370"/>
    </location>
</feature>
<dbReference type="PANTHER" id="PTHR31179">
    <property type="entry name" value="RAB GTPASE-BINDING EFFECTOR PROTEIN"/>
    <property type="match status" value="1"/>
</dbReference>
<dbReference type="KEGG" id="gsh:117361599"/>
<evidence type="ECO:0000256" key="10">
    <source>
        <dbReference type="ARBA" id="ARBA00022753"/>
    </source>
</evidence>
<evidence type="ECO:0000256" key="2">
    <source>
        <dbReference type="ARBA" id="ARBA00004300"/>
    </source>
</evidence>
<keyword evidence="7" id="KW-0963">Cytoplasm</keyword>
<accession>A0A6P8R4P7</accession>
<dbReference type="Proteomes" id="UP000515159">
    <property type="component" value="Chromosome 5"/>
</dbReference>
<evidence type="ECO:0000256" key="14">
    <source>
        <dbReference type="ARBA" id="ARBA00023212"/>
    </source>
</evidence>
<dbReference type="Gene3D" id="1.20.5.340">
    <property type="match status" value="1"/>
</dbReference>
<keyword evidence="14" id="KW-0206">Cytoskeleton</keyword>
<evidence type="ECO:0000256" key="18">
    <source>
        <dbReference type="SAM" id="MobiDB-lite"/>
    </source>
</evidence>
<proteinExistence type="inferred from homology"/>
<dbReference type="OrthoDB" id="79940at2759"/>
<dbReference type="InterPro" id="IPR003914">
    <property type="entry name" value="Rabaptin"/>
</dbReference>
<evidence type="ECO:0000256" key="5">
    <source>
        <dbReference type="ARBA" id="ARBA00019765"/>
    </source>
</evidence>
<evidence type="ECO:0000259" key="20">
    <source>
        <dbReference type="Pfam" id="PF09311"/>
    </source>
</evidence>
<dbReference type="RefSeq" id="XP_033803055.1">
    <property type="nucleotide sequence ID" value="XM_033947164.1"/>
</dbReference>
<name>A0A6P8R4P7_GEOSA</name>